<organism evidence="1">
    <name type="scientific">Anguilla anguilla</name>
    <name type="common">European freshwater eel</name>
    <name type="synonym">Muraena anguilla</name>
    <dbReference type="NCBI Taxonomy" id="7936"/>
    <lineage>
        <taxon>Eukaryota</taxon>
        <taxon>Metazoa</taxon>
        <taxon>Chordata</taxon>
        <taxon>Craniata</taxon>
        <taxon>Vertebrata</taxon>
        <taxon>Euteleostomi</taxon>
        <taxon>Actinopterygii</taxon>
        <taxon>Neopterygii</taxon>
        <taxon>Teleostei</taxon>
        <taxon>Anguilliformes</taxon>
        <taxon>Anguillidae</taxon>
        <taxon>Anguilla</taxon>
    </lineage>
</organism>
<dbReference type="EMBL" id="GBXM01044137">
    <property type="protein sequence ID" value="JAH64440.1"/>
    <property type="molecule type" value="Transcribed_RNA"/>
</dbReference>
<evidence type="ECO:0000313" key="1">
    <source>
        <dbReference type="EMBL" id="JAH64440.1"/>
    </source>
</evidence>
<dbReference type="EMBL" id="GBXM01039059">
    <property type="protein sequence ID" value="JAH69518.1"/>
    <property type="molecule type" value="Transcribed_RNA"/>
</dbReference>
<dbReference type="AlphaFoldDB" id="A0A0E9UGR6"/>
<reference evidence="1" key="2">
    <citation type="journal article" date="2015" name="Fish Shellfish Immunol.">
        <title>Early steps in the European eel (Anguilla anguilla)-Vibrio vulnificus interaction in the gills: Role of the RtxA13 toxin.</title>
        <authorList>
            <person name="Callol A."/>
            <person name="Pajuelo D."/>
            <person name="Ebbesson L."/>
            <person name="Teles M."/>
            <person name="MacKenzie S."/>
            <person name="Amaro C."/>
        </authorList>
    </citation>
    <scope>NUCLEOTIDE SEQUENCE</scope>
</reference>
<accession>A0A0E9UGR6</accession>
<sequence>MDMQCILTSTLFPRISSQGYVSGLSGHQC</sequence>
<protein>
    <submittedName>
        <fullName evidence="1">Uncharacterized protein</fullName>
    </submittedName>
</protein>
<name>A0A0E9UGR6_ANGAN</name>
<proteinExistence type="predicted"/>
<reference evidence="1" key="1">
    <citation type="submission" date="2014-11" db="EMBL/GenBank/DDBJ databases">
        <authorList>
            <person name="Amaro Gonzalez C."/>
        </authorList>
    </citation>
    <scope>NUCLEOTIDE SEQUENCE</scope>
</reference>